<keyword evidence="3 7" id="KW-0067">ATP-binding</keyword>
<dbReference type="Pfam" id="PF00005">
    <property type="entry name" value="ABC_tran"/>
    <property type="match status" value="1"/>
</dbReference>
<name>A0ABY2PZ59_9ENTR</name>
<evidence type="ECO:0000256" key="5">
    <source>
        <dbReference type="ARBA" id="ARBA00037066"/>
    </source>
</evidence>
<dbReference type="PROSITE" id="PS00211">
    <property type="entry name" value="ABC_TRANSPORTER_1"/>
    <property type="match status" value="1"/>
</dbReference>
<dbReference type="GO" id="GO:0005524">
    <property type="term" value="F:ATP binding"/>
    <property type="evidence" value="ECO:0007669"/>
    <property type="project" value="UniProtKB-KW"/>
</dbReference>
<evidence type="ECO:0000256" key="1">
    <source>
        <dbReference type="ARBA" id="ARBA00022448"/>
    </source>
</evidence>
<dbReference type="InterPro" id="IPR027417">
    <property type="entry name" value="P-loop_NTPase"/>
</dbReference>
<gene>
    <name evidence="7" type="ORF">DJ535_04470</name>
</gene>
<keyword evidence="4" id="KW-1278">Translocase</keyword>
<comment type="function">
    <text evidence="5">Part of the ABC transporter complex HmuTUV involved in hemin import. Responsible for energy coupling to the transport system.</text>
</comment>
<dbReference type="SMART" id="SM00382">
    <property type="entry name" value="AAA"/>
    <property type="match status" value="1"/>
</dbReference>
<evidence type="ECO:0000259" key="6">
    <source>
        <dbReference type="PROSITE" id="PS50893"/>
    </source>
</evidence>
<evidence type="ECO:0000256" key="3">
    <source>
        <dbReference type="ARBA" id="ARBA00022840"/>
    </source>
</evidence>
<dbReference type="SUPFAM" id="SSF52540">
    <property type="entry name" value="P-loop containing nucleoside triphosphate hydrolases"/>
    <property type="match status" value="1"/>
</dbReference>
<accession>A0ABY2PZ59</accession>
<protein>
    <submittedName>
        <fullName evidence="7">Heme ABC transporter ATP-binding protein</fullName>
    </submittedName>
</protein>
<dbReference type="CDD" id="cd03214">
    <property type="entry name" value="ABC_Iron-Siderophores_B12_Hemin"/>
    <property type="match status" value="1"/>
</dbReference>
<dbReference type="NCBIfam" id="NF010068">
    <property type="entry name" value="PRK13548.1"/>
    <property type="match status" value="1"/>
</dbReference>
<reference evidence="7 8" key="1">
    <citation type="submission" date="2018-05" db="EMBL/GenBank/DDBJ databases">
        <title>Isolation and genomic analyses of lactose-positive bacteria from faecal samples of preterm neonates.</title>
        <authorList>
            <person name="Chen Y."/>
            <person name="Brook T.C."/>
            <person name="O'Neill I."/>
            <person name="Soe C.Z."/>
            <person name="Hall L.J."/>
            <person name="Hoyles L."/>
        </authorList>
    </citation>
    <scope>NUCLEOTIDE SEQUENCE [LARGE SCALE GENOMIC DNA]</scope>
    <source>
        <strain evidence="7 8">P080C CL</strain>
    </source>
</reference>
<dbReference type="InterPro" id="IPR003593">
    <property type="entry name" value="AAA+_ATPase"/>
</dbReference>
<evidence type="ECO:0000313" key="7">
    <source>
        <dbReference type="EMBL" id="THE41441.1"/>
    </source>
</evidence>
<comment type="caution">
    <text evidence="7">The sequence shown here is derived from an EMBL/GenBank/DDBJ whole genome shotgun (WGS) entry which is preliminary data.</text>
</comment>
<dbReference type="PROSITE" id="PS50893">
    <property type="entry name" value="ABC_TRANSPORTER_2"/>
    <property type="match status" value="1"/>
</dbReference>
<dbReference type="InterPro" id="IPR017871">
    <property type="entry name" value="ABC_transporter-like_CS"/>
</dbReference>
<proteinExistence type="predicted"/>
<dbReference type="PANTHER" id="PTHR42794:SF1">
    <property type="entry name" value="HEMIN IMPORT ATP-BINDING PROTEIN HMUV"/>
    <property type="match status" value="1"/>
</dbReference>
<evidence type="ECO:0000256" key="2">
    <source>
        <dbReference type="ARBA" id="ARBA00022741"/>
    </source>
</evidence>
<evidence type="ECO:0000256" key="4">
    <source>
        <dbReference type="ARBA" id="ARBA00022967"/>
    </source>
</evidence>
<dbReference type="Gene3D" id="3.40.50.300">
    <property type="entry name" value="P-loop containing nucleotide triphosphate hydrolases"/>
    <property type="match status" value="1"/>
</dbReference>
<sequence length="256" mass="29071">MIIAENLVYSIHGRRLTDNVSLTLPGGEIIAILGPNGAGKSTLLRQLTGYLKPQSGRCSLLGKPLNEWSITELAKTRAVMRQNSHMAFPFSVQEVIRMGRHPYRTRNTGDETDHIMNLCDCQNLATRDYRHLSGGEQQRVQLARLLVQLWEPEPAPKWLFLDEPTSALDIHHQQHLFRLLRHLVRERQFNVCCVLHDLNLAARYADRVVLMEHGKIVDNDSPQEVLKQQPLNALYGADLTVINEPANQTPLIVLNQ</sequence>
<dbReference type="EMBL" id="QFVP01000002">
    <property type="protein sequence ID" value="THE41441.1"/>
    <property type="molecule type" value="Genomic_DNA"/>
</dbReference>
<keyword evidence="1" id="KW-0813">Transport</keyword>
<keyword evidence="8" id="KW-1185">Reference proteome</keyword>
<feature type="domain" description="ABC transporter" evidence="6">
    <location>
        <begin position="2"/>
        <end position="238"/>
    </location>
</feature>
<evidence type="ECO:0000313" key="8">
    <source>
        <dbReference type="Proteomes" id="UP000306790"/>
    </source>
</evidence>
<dbReference type="InterPro" id="IPR003439">
    <property type="entry name" value="ABC_transporter-like_ATP-bd"/>
</dbReference>
<dbReference type="Proteomes" id="UP000306790">
    <property type="component" value="Unassembled WGS sequence"/>
</dbReference>
<organism evidence="7 8">
    <name type="scientific">Citrobacter murliniae</name>
    <dbReference type="NCBI Taxonomy" id="67829"/>
    <lineage>
        <taxon>Bacteria</taxon>
        <taxon>Pseudomonadati</taxon>
        <taxon>Pseudomonadota</taxon>
        <taxon>Gammaproteobacteria</taxon>
        <taxon>Enterobacterales</taxon>
        <taxon>Enterobacteriaceae</taxon>
        <taxon>Citrobacter</taxon>
        <taxon>Citrobacter freundii complex</taxon>
    </lineage>
</organism>
<dbReference type="PANTHER" id="PTHR42794">
    <property type="entry name" value="HEMIN IMPORT ATP-BINDING PROTEIN HMUV"/>
    <property type="match status" value="1"/>
</dbReference>
<keyword evidence="2" id="KW-0547">Nucleotide-binding</keyword>
<dbReference type="RefSeq" id="WP_048221927.1">
    <property type="nucleotide sequence ID" value="NZ_QFVP01000002.1"/>
</dbReference>